<dbReference type="GO" id="GO:0016853">
    <property type="term" value="F:isomerase activity"/>
    <property type="evidence" value="ECO:0007669"/>
    <property type="project" value="UniProtKB-KW"/>
</dbReference>
<dbReference type="Gene3D" id="1.10.4030.10">
    <property type="entry name" value="Porin chaperone SurA, peptide-binding domain"/>
    <property type="match status" value="1"/>
</dbReference>
<evidence type="ECO:0000256" key="2">
    <source>
        <dbReference type="ARBA" id="ARBA00022729"/>
    </source>
</evidence>
<dbReference type="PANTHER" id="PTHR47637">
    <property type="entry name" value="CHAPERONE SURA"/>
    <property type="match status" value="1"/>
</dbReference>
<keyword evidence="9" id="KW-1185">Reference proteome</keyword>
<sequence length="420" mass="44482">MRNTLKALALGASILSIAPVAQAQNLFEPIIYINSDAITRYELDQRMRFMQALNAPGSSAEQAEKDLIEDRLKLQAAASAGVTVDDAAIDAGLAEFAGRANLGPEEFIAALAQMGVERQAYRDFVTAGVAWREFIRSQIVPQVNVTDAEIDQELRKVVETPVIDRVLLSEIIIPAPEGSEAQAMATAQQLVAQRPSEAEFAAAAGRLSASGTASRGGRLDWVDLDNLPPALRPIVTSLQPGQTSQPLTVPGAVVIFQLRDSQGTLRPGAAEQVLDYATLRVADAQAAANVRARVDTCGDLQAEGRGATIRQSVSQNAIPTLIGAQLASLDADESALVVSGGGVDVVMLCSRQPALLAQQGTDVPSTALPPDGVENAVPQADPLALPDRQIVREDIFNRKINALANSILAELRADAVIRRP</sequence>
<reference evidence="8 9" key="1">
    <citation type="submission" date="2022-03" db="EMBL/GenBank/DDBJ databases">
        <authorList>
            <person name="He Y."/>
        </authorList>
    </citation>
    <scope>NUCLEOTIDE SEQUENCE [LARGE SCALE GENOMIC DNA]</scope>
    <source>
        <strain evidence="8 9">TK19116</strain>
    </source>
</reference>
<evidence type="ECO:0000256" key="3">
    <source>
        <dbReference type="ARBA" id="ARBA00030642"/>
    </source>
</evidence>
<dbReference type="EMBL" id="JAKZEU010000003">
    <property type="protein sequence ID" value="MCQ0970527.1"/>
    <property type="molecule type" value="Genomic_DNA"/>
</dbReference>
<gene>
    <name evidence="8" type="ORF">MLD63_08840</name>
</gene>
<organism evidence="8 9">
    <name type="scientific">Paracoccus albicereus</name>
    <dbReference type="NCBI Taxonomy" id="2922394"/>
    <lineage>
        <taxon>Bacteria</taxon>
        <taxon>Pseudomonadati</taxon>
        <taxon>Pseudomonadota</taxon>
        <taxon>Alphaproteobacteria</taxon>
        <taxon>Rhodobacterales</taxon>
        <taxon>Paracoccaceae</taxon>
        <taxon>Paracoccus</taxon>
    </lineage>
</organism>
<dbReference type="Proteomes" id="UP001203945">
    <property type="component" value="Unassembled WGS sequence"/>
</dbReference>
<name>A0ABT1MQD7_9RHOB</name>
<evidence type="ECO:0000256" key="4">
    <source>
        <dbReference type="ARBA" id="ARBA00031484"/>
    </source>
</evidence>
<dbReference type="PANTHER" id="PTHR47637:SF1">
    <property type="entry name" value="CHAPERONE SURA"/>
    <property type="match status" value="1"/>
</dbReference>
<keyword evidence="5 8" id="KW-0413">Isomerase</keyword>
<dbReference type="Gene3D" id="3.10.50.40">
    <property type="match status" value="1"/>
</dbReference>
<feature type="signal peptide" evidence="6">
    <location>
        <begin position="1"/>
        <end position="23"/>
    </location>
</feature>
<keyword evidence="2 6" id="KW-0732">Signal</keyword>
<evidence type="ECO:0000256" key="6">
    <source>
        <dbReference type="SAM" id="SignalP"/>
    </source>
</evidence>
<feature type="chain" id="PRO_5045446235" description="Parvulin-like PPIase" evidence="6">
    <location>
        <begin position="24"/>
        <end position="420"/>
    </location>
</feature>
<dbReference type="InterPro" id="IPR046357">
    <property type="entry name" value="PPIase_dom_sf"/>
</dbReference>
<comment type="caution">
    <text evidence="8">The sequence shown here is derived from an EMBL/GenBank/DDBJ whole genome shotgun (WGS) entry which is preliminary data.</text>
</comment>
<dbReference type="PROSITE" id="PS50198">
    <property type="entry name" value="PPIC_PPIASE_2"/>
    <property type="match status" value="1"/>
</dbReference>
<proteinExistence type="predicted"/>
<evidence type="ECO:0000313" key="8">
    <source>
        <dbReference type="EMBL" id="MCQ0970527.1"/>
    </source>
</evidence>
<keyword evidence="5" id="KW-0697">Rotamase</keyword>
<evidence type="ECO:0000256" key="5">
    <source>
        <dbReference type="PROSITE-ProRule" id="PRU00278"/>
    </source>
</evidence>
<feature type="domain" description="PpiC" evidence="7">
    <location>
        <begin position="163"/>
        <end position="260"/>
    </location>
</feature>
<evidence type="ECO:0000256" key="1">
    <source>
        <dbReference type="ARBA" id="ARBA00018370"/>
    </source>
</evidence>
<evidence type="ECO:0000313" key="9">
    <source>
        <dbReference type="Proteomes" id="UP001203945"/>
    </source>
</evidence>
<dbReference type="SUPFAM" id="SSF109998">
    <property type="entry name" value="Triger factor/SurA peptide-binding domain-like"/>
    <property type="match status" value="1"/>
</dbReference>
<evidence type="ECO:0000259" key="7">
    <source>
        <dbReference type="PROSITE" id="PS50198"/>
    </source>
</evidence>
<accession>A0ABT1MQD7</accession>
<dbReference type="InterPro" id="IPR050280">
    <property type="entry name" value="OMP_Chaperone_SurA"/>
</dbReference>
<dbReference type="InterPro" id="IPR027304">
    <property type="entry name" value="Trigger_fact/SurA_dom_sf"/>
</dbReference>
<protein>
    <recommendedName>
        <fullName evidence="1">Parvulin-like PPIase</fullName>
    </recommendedName>
    <alternativeName>
        <fullName evidence="3">Peptidyl-prolyl cis-trans isomerase plp</fullName>
    </alternativeName>
    <alternativeName>
        <fullName evidence="4">Rotamase plp</fullName>
    </alternativeName>
</protein>
<dbReference type="Pfam" id="PF00639">
    <property type="entry name" value="Rotamase"/>
    <property type="match status" value="1"/>
</dbReference>
<dbReference type="InterPro" id="IPR000297">
    <property type="entry name" value="PPIase_PpiC"/>
</dbReference>
<dbReference type="RefSeq" id="WP_255329556.1">
    <property type="nucleotide sequence ID" value="NZ_JAKZEU010000003.1"/>
</dbReference>
<dbReference type="SUPFAM" id="SSF54534">
    <property type="entry name" value="FKBP-like"/>
    <property type="match status" value="1"/>
</dbReference>